<dbReference type="Proteomes" id="UP001066276">
    <property type="component" value="Chromosome 4_1"/>
</dbReference>
<dbReference type="PANTHER" id="PTHR33050">
    <property type="entry name" value="REVERSE TRANSCRIPTASE DOMAIN-CONTAINING PROTEIN"/>
    <property type="match status" value="1"/>
</dbReference>
<dbReference type="SUPFAM" id="SSF56672">
    <property type="entry name" value="DNA/RNA polymerases"/>
    <property type="match status" value="1"/>
</dbReference>
<dbReference type="InterPro" id="IPR052055">
    <property type="entry name" value="Hepadnavirus_pol/RT"/>
</dbReference>
<name>A0AAV7TCJ2_PLEWA</name>
<evidence type="ECO:0000313" key="1">
    <source>
        <dbReference type="EMBL" id="KAJ1173709.1"/>
    </source>
</evidence>
<evidence type="ECO:0008006" key="3">
    <source>
        <dbReference type="Google" id="ProtNLM"/>
    </source>
</evidence>
<dbReference type="PANTHER" id="PTHR33050:SF7">
    <property type="entry name" value="RIBONUCLEASE H"/>
    <property type="match status" value="1"/>
</dbReference>
<protein>
    <recommendedName>
        <fullName evidence="3">Reverse transcriptase RNase H-like domain-containing protein</fullName>
    </recommendedName>
</protein>
<proteinExistence type="predicted"/>
<dbReference type="CDD" id="cd09275">
    <property type="entry name" value="RNase_HI_RT_DIRS1"/>
    <property type="match status" value="1"/>
</dbReference>
<sequence length="164" mass="18713">MRALQWCLRKQCFQHRGDLGESIRISRDTAADLRWWAVEGNLSQGKPFSQPTPVATVVTDASTLGWGAHLEDLEIKGRWSPVEQRFHINLLERQAIRLALKAFLPSLRGQSGQILTDNMTVMWYINKQGGVGSYLLCREALRLWSWARDHRLCVVANQTIWPGS</sequence>
<accession>A0AAV7TCJ2</accession>
<dbReference type="EMBL" id="JANPWB010000007">
    <property type="protein sequence ID" value="KAJ1173709.1"/>
    <property type="molecule type" value="Genomic_DNA"/>
</dbReference>
<comment type="caution">
    <text evidence="1">The sequence shown here is derived from an EMBL/GenBank/DDBJ whole genome shotgun (WGS) entry which is preliminary data.</text>
</comment>
<evidence type="ECO:0000313" key="2">
    <source>
        <dbReference type="Proteomes" id="UP001066276"/>
    </source>
</evidence>
<dbReference type="AlphaFoldDB" id="A0AAV7TCJ2"/>
<keyword evidence="2" id="KW-1185">Reference proteome</keyword>
<gene>
    <name evidence="1" type="ORF">NDU88_005535</name>
</gene>
<reference evidence="1" key="1">
    <citation type="journal article" date="2022" name="bioRxiv">
        <title>Sequencing and chromosome-scale assembly of the giantPleurodeles waltlgenome.</title>
        <authorList>
            <person name="Brown T."/>
            <person name="Elewa A."/>
            <person name="Iarovenko S."/>
            <person name="Subramanian E."/>
            <person name="Araus A.J."/>
            <person name="Petzold A."/>
            <person name="Susuki M."/>
            <person name="Suzuki K.-i.T."/>
            <person name="Hayashi T."/>
            <person name="Toyoda A."/>
            <person name="Oliveira C."/>
            <person name="Osipova E."/>
            <person name="Leigh N.D."/>
            <person name="Simon A."/>
            <person name="Yun M.H."/>
        </authorList>
    </citation>
    <scope>NUCLEOTIDE SEQUENCE</scope>
    <source>
        <strain evidence="1">20211129_DDA</strain>
        <tissue evidence="1">Liver</tissue>
    </source>
</reference>
<dbReference type="InterPro" id="IPR043502">
    <property type="entry name" value="DNA/RNA_pol_sf"/>
</dbReference>
<organism evidence="1 2">
    <name type="scientific">Pleurodeles waltl</name>
    <name type="common">Iberian ribbed newt</name>
    <dbReference type="NCBI Taxonomy" id="8319"/>
    <lineage>
        <taxon>Eukaryota</taxon>
        <taxon>Metazoa</taxon>
        <taxon>Chordata</taxon>
        <taxon>Craniata</taxon>
        <taxon>Vertebrata</taxon>
        <taxon>Euteleostomi</taxon>
        <taxon>Amphibia</taxon>
        <taxon>Batrachia</taxon>
        <taxon>Caudata</taxon>
        <taxon>Salamandroidea</taxon>
        <taxon>Salamandridae</taxon>
        <taxon>Pleurodelinae</taxon>
        <taxon>Pleurodeles</taxon>
    </lineage>
</organism>